<dbReference type="EMBL" id="DQAY01000154">
    <property type="protein sequence ID" value="HCO26253.1"/>
    <property type="molecule type" value="Genomic_DNA"/>
</dbReference>
<dbReference type="Gene3D" id="3.50.50.60">
    <property type="entry name" value="FAD/NAD(P)-binding domain"/>
    <property type="match status" value="1"/>
</dbReference>
<dbReference type="PANTHER" id="PTHR13847">
    <property type="entry name" value="SARCOSINE DEHYDROGENASE-RELATED"/>
    <property type="match status" value="1"/>
</dbReference>
<feature type="domain" description="FAD dependent oxidoreductase" evidence="2">
    <location>
        <begin position="88"/>
        <end position="414"/>
    </location>
</feature>
<evidence type="ECO:0000313" key="3">
    <source>
        <dbReference type="EMBL" id="HCO26253.1"/>
    </source>
</evidence>
<dbReference type="AlphaFoldDB" id="A0A3D3RBR0"/>
<evidence type="ECO:0000256" key="1">
    <source>
        <dbReference type="ARBA" id="ARBA00023002"/>
    </source>
</evidence>
<dbReference type="PANTHER" id="PTHR13847:SF289">
    <property type="entry name" value="GLYCINE OXIDASE"/>
    <property type="match status" value="1"/>
</dbReference>
<proteinExistence type="predicted"/>
<sequence>MVFLSCNKKQLSRIHYMNTFTKLIQQLYLKNPNAPPVDLCAVIDSASDSSWMVVSSSFIYNDLPVSNLNIFPVKTAAHTVLLAMIQTDYLIIGQGLAGTALAWTLIRRGYRVQILDRCELITSSKIAAGLITPITGMRLVVSWRLEEFFSFATDFYRSIERDTKRQFFEIKPMLRLFASPAEIQQYAQRSRTHFPELVTIPEPLADESQFELTQGGFEMMGGQLDVPAYLEASRHYFEARSLFQQAELDPVKDLEFSSDTVRLPRWNLAADKIVFCEGIHSQQNPWFQTVPFEGAKGEILTLKIPGLNEQRVVHRGIWLSHWKEDLYRAGSTYDREHLNCEPTPAGRKEICSRLAEFLKLPVEVVEHRAAVRPVIRGRLPILGLHPEQPQIGFFNGFASKGSLQTPWMADHFADILEDRTTLDKSLDLAHKI</sequence>
<evidence type="ECO:0000259" key="2">
    <source>
        <dbReference type="Pfam" id="PF01266"/>
    </source>
</evidence>
<dbReference type="Pfam" id="PF01266">
    <property type="entry name" value="DAO"/>
    <property type="match status" value="1"/>
</dbReference>
<keyword evidence="1" id="KW-0560">Oxidoreductase</keyword>
<dbReference type="Gene3D" id="3.30.9.10">
    <property type="entry name" value="D-Amino Acid Oxidase, subunit A, domain 2"/>
    <property type="match status" value="1"/>
</dbReference>
<accession>A0A3D3RBR0</accession>
<organism evidence="3 4">
    <name type="scientific">Gimesia maris</name>
    <dbReference type="NCBI Taxonomy" id="122"/>
    <lineage>
        <taxon>Bacteria</taxon>
        <taxon>Pseudomonadati</taxon>
        <taxon>Planctomycetota</taxon>
        <taxon>Planctomycetia</taxon>
        <taxon>Planctomycetales</taxon>
        <taxon>Planctomycetaceae</taxon>
        <taxon>Gimesia</taxon>
    </lineage>
</organism>
<reference evidence="3 4" key="1">
    <citation type="journal article" date="2018" name="Nat. Biotechnol.">
        <title>A standardized bacterial taxonomy based on genome phylogeny substantially revises the tree of life.</title>
        <authorList>
            <person name="Parks D.H."/>
            <person name="Chuvochina M."/>
            <person name="Waite D.W."/>
            <person name="Rinke C."/>
            <person name="Skarshewski A."/>
            <person name="Chaumeil P.A."/>
            <person name="Hugenholtz P."/>
        </authorList>
    </citation>
    <scope>NUCLEOTIDE SEQUENCE [LARGE SCALE GENOMIC DNA]</scope>
    <source>
        <strain evidence="3">UBA9375</strain>
    </source>
</reference>
<dbReference type="GO" id="GO:0005737">
    <property type="term" value="C:cytoplasm"/>
    <property type="evidence" value="ECO:0007669"/>
    <property type="project" value="TreeGrafter"/>
</dbReference>
<dbReference type="GO" id="GO:0016491">
    <property type="term" value="F:oxidoreductase activity"/>
    <property type="evidence" value="ECO:0007669"/>
    <property type="project" value="UniProtKB-KW"/>
</dbReference>
<dbReference type="InterPro" id="IPR036188">
    <property type="entry name" value="FAD/NAD-bd_sf"/>
</dbReference>
<comment type="caution">
    <text evidence="3">The sequence shown here is derived from an EMBL/GenBank/DDBJ whole genome shotgun (WGS) entry which is preliminary data.</text>
</comment>
<dbReference type="InterPro" id="IPR006076">
    <property type="entry name" value="FAD-dep_OxRdtase"/>
</dbReference>
<dbReference type="Proteomes" id="UP000263642">
    <property type="component" value="Unassembled WGS sequence"/>
</dbReference>
<gene>
    <name evidence="3" type="ORF">DIT97_25755</name>
</gene>
<dbReference type="SUPFAM" id="SSF51905">
    <property type="entry name" value="FAD/NAD(P)-binding domain"/>
    <property type="match status" value="1"/>
</dbReference>
<name>A0A3D3RBR0_9PLAN</name>
<evidence type="ECO:0000313" key="4">
    <source>
        <dbReference type="Proteomes" id="UP000263642"/>
    </source>
</evidence>
<protein>
    <recommendedName>
        <fullName evidence="2">FAD dependent oxidoreductase domain-containing protein</fullName>
    </recommendedName>
</protein>